<dbReference type="GO" id="GO:0071028">
    <property type="term" value="P:nuclear mRNA surveillance"/>
    <property type="evidence" value="ECO:0007669"/>
    <property type="project" value="TreeGrafter"/>
</dbReference>
<evidence type="ECO:0000256" key="7">
    <source>
        <dbReference type="ARBA" id="ARBA00022884"/>
    </source>
</evidence>
<organism evidence="12 13">
    <name type="scientific">Chloropicon primus</name>
    <dbReference type="NCBI Taxonomy" id="1764295"/>
    <lineage>
        <taxon>Eukaryota</taxon>
        <taxon>Viridiplantae</taxon>
        <taxon>Chlorophyta</taxon>
        <taxon>Chloropicophyceae</taxon>
        <taxon>Chloropicales</taxon>
        <taxon>Chloropicaceae</taxon>
        <taxon>Chloropicon</taxon>
    </lineage>
</organism>
<evidence type="ECO:0000256" key="4">
    <source>
        <dbReference type="ARBA" id="ARBA00022490"/>
    </source>
</evidence>
<feature type="domain" description="Exoribonuclease phosphorolytic" evidence="10">
    <location>
        <begin position="13"/>
        <end position="146"/>
    </location>
</feature>
<dbReference type="InterPro" id="IPR001247">
    <property type="entry name" value="ExoRNase_PH_dom1"/>
</dbReference>
<evidence type="ECO:0000313" key="12">
    <source>
        <dbReference type="EMBL" id="QDZ20612.1"/>
    </source>
</evidence>
<feature type="region of interest" description="Disordered" evidence="9">
    <location>
        <begin position="248"/>
        <end position="291"/>
    </location>
</feature>
<dbReference type="STRING" id="1764295.A0A5B8MMM3"/>
<dbReference type="GO" id="GO:0004527">
    <property type="term" value="F:exonuclease activity"/>
    <property type="evidence" value="ECO:0007669"/>
    <property type="project" value="UniProtKB-KW"/>
</dbReference>
<evidence type="ECO:0000256" key="1">
    <source>
        <dbReference type="ARBA" id="ARBA00004123"/>
    </source>
</evidence>
<evidence type="ECO:0000256" key="6">
    <source>
        <dbReference type="ARBA" id="ARBA00022835"/>
    </source>
</evidence>
<dbReference type="GO" id="GO:0005730">
    <property type="term" value="C:nucleolus"/>
    <property type="evidence" value="ECO:0007669"/>
    <property type="project" value="TreeGrafter"/>
</dbReference>
<evidence type="ECO:0000256" key="5">
    <source>
        <dbReference type="ARBA" id="ARBA00022552"/>
    </source>
</evidence>
<sequence length="316" mass="33935">MEGGRGDGRGPLECRATFLRTGVVGGATGSAYLEVGRSTRMVVSVWGPRQRDRDGEGSSPHEMQLDCHVHLPFARGEAEEAAGSRGTERERTLARQLEQGILPSIQQDRLKKCCVEVQCTILESNGSDFTPAILCTSFALASSNIPLYDLMTSCTLVVVEGRILLDPTAAELARSEDEVSLAYMPSRDQVTFVQACGDWSERSFKECMDNCVDGCKKMRAVMRSFLVELGEGGGRPASHSLDYFQGGGEVCDQGPGAGEDDAGEKAPMSGGDDDEPRREGGGGAARFEESRVSEKLGNLVVADQDLDAELDTLLDV</sequence>
<dbReference type="AlphaFoldDB" id="A0A5B8MMM3"/>
<keyword evidence="4" id="KW-0963">Cytoplasm</keyword>
<dbReference type="Proteomes" id="UP000316726">
    <property type="component" value="Chromosome 4"/>
</dbReference>
<dbReference type="PANTHER" id="PTHR11953:SF2">
    <property type="entry name" value="EXOSOME COMPLEX COMPONENT MTR3"/>
    <property type="match status" value="1"/>
</dbReference>
<keyword evidence="8" id="KW-0539">Nucleus</keyword>
<comment type="subcellular location">
    <subcellularLocation>
        <location evidence="2">Cytoplasm</location>
    </subcellularLocation>
    <subcellularLocation>
        <location evidence="1">Nucleus</location>
    </subcellularLocation>
</comment>
<evidence type="ECO:0000256" key="9">
    <source>
        <dbReference type="SAM" id="MobiDB-lite"/>
    </source>
</evidence>
<dbReference type="InterPro" id="IPR036345">
    <property type="entry name" value="ExoRNase_PH_dom2_sf"/>
</dbReference>
<gene>
    <name evidence="12" type="ORF">A3770_04p31300</name>
</gene>
<keyword evidence="5" id="KW-0698">rRNA processing</keyword>
<feature type="compositionally biased region" description="Basic and acidic residues" evidence="9">
    <location>
        <begin position="275"/>
        <end position="291"/>
    </location>
</feature>
<dbReference type="InterPro" id="IPR050080">
    <property type="entry name" value="RNase_PH"/>
</dbReference>
<dbReference type="CDD" id="cd11371">
    <property type="entry name" value="RNase_PH_MTR3"/>
    <property type="match status" value="1"/>
</dbReference>
<evidence type="ECO:0000313" key="13">
    <source>
        <dbReference type="Proteomes" id="UP000316726"/>
    </source>
</evidence>
<dbReference type="InterPro" id="IPR027408">
    <property type="entry name" value="PNPase/RNase_PH_dom_sf"/>
</dbReference>
<keyword evidence="6" id="KW-0271">Exosome</keyword>
<dbReference type="SUPFAM" id="SSF55666">
    <property type="entry name" value="Ribonuclease PH domain 2-like"/>
    <property type="match status" value="1"/>
</dbReference>
<dbReference type="GO" id="GO:0006364">
    <property type="term" value="P:rRNA processing"/>
    <property type="evidence" value="ECO:0007669"/>
    <property type="project" value="UniProtKB-KW"/>
</dbReference>
<evidence type="ECO:0000256" key="8">
    <source>
        <dbReference type="ARBA" id="ARBA00023242"/>
    </source>
</evidence>
<feature type="domain" description="Exoribonuclease phosphorolytic" evidence="11">
    <location>
        <begin position="150"/>
        <end position="210"/>
    </location>
</feature>
<evidence type="ECO:0000259" key="10">
    <source>
        <dbReference type="Pfam" id="PF01138"/>
    </source>
</evidence>
<dbReference type="Gene3D" id="3.30.230.70">
    <property type="entry name" value="GHMP Kinase, N-terminal domain"/>
    <property type="match status" value="1"/>
</dbReference>
<proteinExistence type="inferred from homology"/>
<evidence type="ECO:0000259" key="11">
    <source>
        <dbReference type="Pfam" id="PF03725"/>
    </source>
</evidence>
<dbReference type="GO" id="GO:0003723">
    <property type="term" value="F:RNA binding"/>
    <property type="evidence" value="ECO:0007669"/>
    <property type="project" value="UniProtKB-KW"/>
</dbReference>
<dbReference type="GO" id="GO:0000176">
    <property type="term" value="C:nuclear exosome (RNase complex)"/>
    <property type="evidence" value="ECO:0007669"/>
    <property type="project" value="TreeGrafter"/>
</dbReference>
<accession>A0A5B8MMM3</accession>
<reference evidence="12 13" key="1">
    <citation type="submission" date="2018-07" db="EMBL/GenBank/DDBJ databases">
        <title>The complete nuclear genome of the prasinophyte Chloropicon primus (CCMP1205).</title>
        <authorList>
            <person name="Pombert J.-F."/>
            <person name="Otis C."/>
            <person name="Turmel M."/>
            <person name="Lemieux C."/>
        </authorList>
    </citation>
    <scope>NUCLEOTIDE SEQUENCE [LARGE SCALE GENOMIC DNA]</scope>
    <source>
        <strain evidence="12 13">CCMP1205</strain>
    </source>
</reference>
<comment type="similarity">
    <text evidence="3">Belongs to the RNase PH family.</text>
</comment>
<dbReference type="SUPFAM" id="SSF54211">
    <property type="entry name" value="Ribosomal protein S5 domain 2-like"/>
    <property type="match status" value="1"/>
</dbReference>
<keyword evidence="12" id="KW-0269">Exonuclease</keyword>
<dbReference type="GO" id="GO:0000177">
    <property type="term" value="C:cytoplasmic exosome (RNase complex)"/>
    <property type="evidence" value="ECO:0007669"/>
    <property type="project" value="TreeGrafter"/>
</dbReference>
<evidence type="ECO:0000256" key="3">
    <source>
        <dbReference type="ARBA" id="ARBA00006678"/>
    </source>
</evidence>
<evidence type="ECO:0000256" key="2">
    <source>
        <dbReference type="ARBA" id="ARBA00004496"/>
    </source>
</evidence>
<dbReference type="OrthoDB" id="27298at2759"/>
<dbReference type="PANTHER" id="PTHR11953">
    <property type="entry name" value="EXOSOME COMPLEX COMPONENT"/>
    <property type="match status" value="1"/>
</dbReference>
<keyword evidence="12" id="KW-0378">Hydrolase</keyword>
<keyword evidence="7" id="KW-0694">RNA-binding</keyword>
<dbReference type="Pfam" id="PF01138">
    <property type="entry name" value="RNase_PH"/>
    <property type="match status" value="1"/>
</dbReference>
<dbReference type="GO" id="GO:0034475">
    <property type="term" value="P:U4 snRNA 3'-end processing"/>
    <property type="evidence" value="ECO:0007669"/>
    <property type="project" value="TreeGrafter"/>
</dbReference>
<keyword evidence="12" id="KW-0540">Nuclease</keyword>
<dbReference type="EMBL" id="CP031037">
    <property type="protein sequence ID" value="QDZ20612.1"/>
    <property type="molecule type" value="Genomic_DNA"/>
</dbReference>
<dbReference type="Pfam" id="PF03725">
    <property type="entry name" value="RNase_PH_C"/>
    <property type="match status" value="1"/>
</dbReference>
<keyword evidence="13" id="KW-1185">Reference proteome</keyword>
<dbReference type="GO" id="GO:0016075">
    <property type="term" value="P:rRNA catabolic process"/>
    <property type="evidence" value="ECO:0007669"/>
    <property type="project" value="TreeGrafter"/>
</dbReference>
<name>A0A5B8MMM3_9CHLO</name>
<dbReference type="InterPro" id="IPR015847">
    <property type="entry name" value="ExoRNase_PH_dom2"/>
</dbReference>
<dbReference type="InterPro" id="IPR020568">
    <property type="entry name" value="Ribosomal_Su5_D2-typ_SF"/>
</dbReference>
<protein>
    <submittedName>
        <fullName evidence="12">Exosome complex exonuclease</fullName>
    </submittedName>
</protein>
<dbReference type="GO" id="GO:0071051">
    <property type="term" value="P:poly(A)-dependent snoRNA 3'-end processing"/>
    <property type="evidence" value="ECO:0007669"/>
    <property type="project" value="TreeGrafter"/>
</dbReference>